<accession>A0A2T6K5I3</accession>
<proteinExistence type="predicted"/>
<sequence>MTLFLSVCFAFAVTLWIGLQSLVNRRLHGLSEALPSAYEDAAFAAIDDPRASHLIPLAIDLTRKQRCTPAFDTLSDAERRAALFALAVETQPQWVVRLTHFRLRGKEKALVQQLRDIKSSQPHHPEQHFGAVRAQLQLRTSSET</sequence>
<reference evidence="1 2" key="1">
    <citation type="submission" date="2018-04" db="EMBL/GenBank/DDBJ databases">
        <title>Genomic Encyclopedia of Archaeal and Bacterial Type Strains, Phase II (KMG-II): from individual species to whole genera.</title>
        <authorList>
            <person name="Goeker M."/>
        </authorList>
    </citation>
    <scope>NUCLEOTIDE SEQUENCE [LARGE SCALE GENOMIC DNA]</scope>
    <source>
        <strain evidence="1 2">DSM 29955</strain>
    </source>
</reference>
<dbReference type="RefSeq" id="WP_108389025.1">
    <property type="nucleotide sequence ID" value="NZ_QBUD01000024.1"/>
</dbReference>
<keyword evidence="2" id="KW-1185">Reference proteome</keyword>
<name>A0A2T6K5I3_9RHOB</name>
<evidence type="ECO:0000313" key="1">
    <source>
        <dbReference type="EMBL" id="PUB09885.1"/>
    </source>
</evidence>
<evidence type="ECO:0000313" key="2">
    <source>
        <dbReference type="Proteomes" id="UP000244523"/>
    </source>
</evidence>
<protein>
    <submittedName>
        <fullName evidence="1">Uncharacterized protein</fullName>
    </submittedName>
</protein>
<dbReference type="EMBL" id="QBUD01000024">
    <property type="protein sequence ID" value="PUB09885.1"/>
    <property type="molecule type" value="Genomic_DNA"/>
</dbReference>
<dbReference type="OrthoDB" id="7651587at2"/>
<dbReference type="Proteomes" id="UP000244523">
    <property type="component" value="Unassembled WGS sequence"/>
</dbReference>
<gene>
    <name evidence="1" type="ORF">C8N45_12418</name>
</gene>
<comment type="caution">
    <text evidence="1">The sequence shown here is derived from an EMBL/GenBank/DDBJ whole genome shotgun (WGS) entry which is preliminary data.</text>
</comment>
<organism evidence="1 2">
    <name type="scientific">Yoonia sediminilitoris</name>
    <dbReference type="NCBI Taxonomy" id="1286148"/>
    <lineage>
        <taxon>Bacteria</taxon>
        <taxon>Pseudomonadati</taxon>
        <taxon>Pseudomonadota</taxon>
        <taxon>Alphaproteobacteria</taxon>
        <taxon>Rhodobacterales</taxon>
        <taxon>Paracoccaceae</taxon>
        <taxon>Yoonia</taxon>
    </lineage>
</organism>
<dbReference type="AlphaFoldDB" id="A0A2T6K5I3"/>